<dbReference type="RefSeq" id="WP_343335897.1">
    <property type="nucleotide sequence ID" value="NZ_JAPOHD010000069.1"/>
</dbReference>
<protein>
    <submittedName>
        <fullName evidence="1">Uncharacterized protein</fullName>
    </submittedName>
</protein>
<dbReference type="Proteomes" id="UP001145087">
    <property type="component" value="Unassembled WGS sequence"/>
</dbReference>
<comment type="caution">
    <text evidence="1">The sequence shown here is derived from an EMBL/GenBank/DDBJ whole genome shotgun (WGS) entry which is preliminary data.</text>
</comment>
<evidence type="ECO:0000313" key="1">
    <source>
        <dbReference type="EMBL" id="MCY1723572.1"/>
    </source>
</evidence>
<keyword evidence="2" id="KW-1185">Reference proteome</keyword>
<proteinExistence type="predicted"/>
<reference evidence="1" key="1">
    <citation type="submission" date="2022-11" db="EMBL/GenBank/DDBJ databases">
        <title>Marilongibacter aestuarii gen. nov., sp. nov., isolated from tidal flat sediment.</title>
        <authorList>
            <person name="Jiayan W."/>
        </authorList>
    </citation>
    <scope>NUCLEOTIDE SEQUENCE</scope>
    <source>
        <strain evidence="1">Z1-6</strain>
    </source>
</reference>
<evidence type="ECO:0000313" key="2">
    <source>
        <dbReference type="Proteomes" id="UP001145087"/>
    </source>
</evidence>
<dbReference type="EMBL" id="JAPOHD010000069">
    <property type="protein sequence ID" value="MCY1723572.1"/>
    <property type="molecule type" value="Genomic_DNA"/>
</dbReference>
<accession>A0A9X3FC12</accession>
<name>A0A9X3FC12_9BACT</name>
<sequence length="114" mass="13315">MKVVEDRAATHPDKIVPGLGVLCKCRKTTVFFELIQNKIVRTRVRISWIDLSISLKRFRRKNYKKCVGDDLHNNLLQCRWNGWCFPYDCSYVLVHFPVGNVVTRDFARNDGGEE</sequence>
<gene>
    <name evidence="1" type="ORF">OU798_24690</name>
</gene>
<organism evidence="1 2">
    <name type="scientific">Draconibacterium aestuarii</name>
    <dbReference type="NCBI Taxonomy" id="2998507"/>
    <lineage>
        <taxon>Bacteria</taxon>
        <taxon>Pseudomonadati</taxon>
        <taxon>Bacteroidota</taxon>
        <taxon>Bacteroidia</taxon>
        <taxon>Marinilabiliales</taxon>
        <taxon>Prolixibacteraceae</taxon>
        <taxon>Draconibacterium</taxon>
    </lineage>
</organism>
<dbReference type="AlphaFoldDB" id="A0A9X3FC12"/>